<accession>A0A095X4X6</accession>
<feature type="signal peptide" evidence="2">
    <location>
        <begin position="1"/>
        <end position="24"/>
    </location>
</feature>
<organism evidence="4 5">
    <name type="scientific">Anaerococcus lactolyticus S7-1-13</name>
    <dbReference type="NCBI Taxonomy" id="1284686"/>
    <lineage>
        <taxon>Bacteria</taxon>
        <taxon>Bacillati</taxon>
        <taxon>Bacillota</taxon>
        <taxon>Tissierellia</taxon>
        <taxon>Tissierellales</taxon>
        <taxon>Peptoniphilaceae</taxon>
        <taxon>Anaerococcus</taxon>
    </lineage>
</organism>
<dbReference type="PROSITE" id="PS51904">
    <property type="entry name" value="GLYCOSYL_HYDROL_F25_2"/>
    <property type="match status" value="1"/>
</dbReference>
<dbReference type="PANTHER" id="PTHR34135:SF2">
    <property type="entry name" value="LYSOZYME"/>
    <property type="match status" value="1"/>
</dbReference>
<evidence type="ECO:0000313" key="5">
    <source>
        <dbReference type="Proteomes" id="UP000029579"/>
    </source>
</evidence>
<dbReference type="RefSeq" id="WP_004828671.1">
    <property type="nucleotide sequence ID" value="NZ_JRMW01000024.1"/>
</dbReference>
<sequence length="352" mass="40734">MKKISKIIVLGVALMIGTPCLAHADEIVKYDPTNLDQILVKNGIKVDESKVKARRDELVKKNPDLKPDLKVVEEVKENKPVVYPKTAVYSNVVDISEHQKPSSINYDKFAADIDGAILRSSITTFKEDEETKEKSYYLRRDFTVDTHYNNLNNRNVPIGFYHYSRATNEEEATKEANFVLDYIRGKNVSLPIYIDIEDNLRQSKVSRESLSKAAETFINIMERNGYVSGVYSYPYFAKKHLTKEIRNRGNFWIADYAGIGFTGYTDTDFDIWQYAHKGRVNGYAGNIDKNALYKDYPLIIKGKSRKDYNKLIQEIIDGHWSTGKEREKRLKYAGYDYNKIQKDVTRRMNLKK</sequence>
<dbReference type="eggNOG" id="COG3757">
    <property type="taxonomic scope" value="Bacteria"/>
</dbReference>
<dbReference type="GO" id="GO:0003796">
    <property type="term" value="F:lysozyme activity"/>
    <property type="evidence" value="ECO:0007669"/>
    <property type="project" value="InterPro"/>
</dbReference>
<name>A0A095X4X6_9FIRM</name>
<reference evidence="4 5" key="1">
    <citation type="submission" date="2014-07" db="EMBL/GenBank/DDBJ databases">
        <authorList>
            <person name="McCorrison J."/>
            <person name="Sanka R."/>
            <person name="Torralba M."/>
            <person name="Gillis M."/>
            <person name="Haft D.H."/>
            <person name="Methe B."/>
            <person name="Sutton G."/>
            <person name="Nelson K.E."/>
        </authorList>
    </citation>
    <scope>NUCLEOTIDE SEQUENCE [LARGE SCALE GENOMIC DNA]</scope>
    <source>
        <strain evidence="4 5">S7-1-13</strain>
    </source>
</reference>
<proteinExistence type="inferred from homology"/>
<evidence type="ECO:0000259" key="3">
    <source>
        <dbReference type="SMART" id="SM01095"/>
    </source>
</evidence>
<dbReference type="OrthoDB" id="5056238at2"/>
<dbReference type="Pfam" id="PF08230">
    <property type="entry name" value="CW_7"/>
    <property type="match status" value="1"/>
</dbReference>
<evidence type="ECO:0000256" key="2">
    <source>
        <dbReference type="SAM" id="SignalP"/>
    </source>
</evidence>
<dbReference type="SMART" id="SM01095">
    <property type="entry name" value="Cpl-7"/>
    <property type="match status" value="1"/>
</dbReference>
<dbReference type="InterPro" id="IPR017853">
    <property type="entry name" value="GH"/>
</dbReference>
<dbReference type="GO" id="GO:0016998">
    <property type="term" value="P:cell wall macromolecule catabolic process"/>
    <property type="evidence" value="ECO:0007669"/>
    <property type="project" value="InterPro"/>
</dbReference>
<dbReference type="Gene3D" id="3.20.20.80">
    <property type="entry name" value="Glycosidases"/>
    <property type="match status" value="1"/>
</dbReference>
<dbReference type="InterPro" id="IPR013168">
    <property type="entry name" value="Cpl_7_lyso_C"/>
</dbReference>
<protein>
    <recommendedName>
        <fullName evidence="3">Cpl-7 lysozyme C-terminal domain-containing protein</fullName>
    </recommendedName>
</protein>
<dbReference type="GO" id="GO:0009253">
    <property type="term" value="P:peptidoglycan catabolic process"/>
    <property type="evidence" value="ECO:0007669"/>
    <property type="project" value="InterPro"/>
</dbReference>
<dbReference type="Pfam" id="PF01183">
    <property type="entry name" value="Glyco_hydro_25"/>
    <property type="match status" value="1"/>
</dbReference>
<dbReference type="Proteomes" id="UP000029579">
    <property type="component" value="Unassembled WGS sequence"/>
</dbReference>
<feature type="domain" description="Cpl-7 lysozyme C-terminal" evidence="3">
    <location>
        <begin position="308"/>
        <end position="349"/>
    </location>
</feature>
<dbReference type="AlphaFoldDB" id="A0A095X4X6"/>
<comment type="caution">
    <text evidence="4">The sequence shown here is derived from an EMBL/GenBank/DDBJ whole genome shotgun (WGS) entry which is preliminary data.</text>
</comment>
<keyword evidence="2" id="KW-0732">Signal</keyword>
<evidence type="ECO:0000256" key="1">
    <source>
        <dbReference type="ARBA" id="ARBA00010646"/>
    </source>
</evidence>
<dbReference type="SUPFAM" id="SSF51445">
    <property type="entry name" value="(Trans)glycosidases"/>
    <property type="match status" value="1"/>
</dbReference>
<evidence type="ECO:0000313" key="4">
    <source>
        <dbReference type="EMBL" id="KGF04878.1"/>
    </source>
</evidence>
<comment type="similarity">
    <text evidence="1">Belongs to the glycosyl hydrolase 25 family.</text>
</comment>
<gene>
    <name evidence="4" type="ORF">HMPREF1630_02330</name>
</gene>
<dbReference type="EMBL" id="JRMW01000024">
    <property type="protein sequence ID" value="KGF04878.1"/>
    <property type="molecule type" value="Genomic_DNA"/>
</dbReference>
<feature type="chain" id="PRO_5001920860" description="Cpl-7 lysozyme C-terminal domain-containing protein" evidence="2">
    <location>
        <begin position="25"/>
        <end position="352"/>
    </location>
</feature>
<dbReference type="InterPro" id="IPR002053">
    <property type="entry name" value="Glyco_hydro_25"/>
</dbReference>
<dbReference type="PANTHER" id="PTHR34135">
    <property type="entry name" value="LYSOZYME"/>
    <property type="match status" value="1"/>
</dbReference>
<dbReference type="GO" id="GO:0016052">
    <property type="term" value="P:carbohydrate catabolic process"/>
    <property type="evidence" value="ECO:0007669"/>
    <property type="project" value="TreeGrafter"/>
</dbReference>